<evidence type="ECO:0000256" key="1">
    <source>
        <dbReference type="ARBA" id="ARBA00004651"/>
    </source>
</evidence>
<evidence type="ECO:0000256" key="7">
    <source>
        <dbReference type="SAM" id="Phobius"/>
    </source>
</evidence>
<reference evidence="8 9" key="1">
    <citation type="submission" date="2020-08" db="EMBL/GenBank/DDBJ databases">
        <title>Genomic Encyclopedia of Type Strains, Phase IV (KMG-IV): sequencing the most valuable type-strain genomes for metagenomic binning, comparative biology and taxonomic classification.</title>
        <authorList>
            <person name="Goeker M."/>
        </authorList>
    </citation>
    <scope>NUCLEOTIDE SEQUENCE [LARGE SCALE GENOMIC DNA]</scope>
    <source>
        <strain evidence="8 9">DSM 23447</strain>
    </source>
</reference>
<name>A0A7W6NBN4_9HYPH</name>
<feature type="compositionally biased region" description="Low complexity" evidence="6">
    <location>
        <begin position="363"/>
        <end position="373"/>
    </location>
</feature>
<dbReference type="NCBIfam" id="TIGR00765">
    <property type="entry name" value="yihY_not_rbn"/>
    <property type="match status" value="1"/>
</dbReference>
<keyword evidence="5 7" id="KW-0472">Membrane</keyword>
<evidence type="ECO:0000256" key="4">
    <source>
        <dbReference type="ARBA" id="ARBA00022989"/>
    </source>
</evidence>
<accession>A0A7W6NBN4</accession>
<dbReference type="PANTHER" id="PTHR30213">
    <property type="entry name" value="INNER MEMBRANE PROTEIN YHJD"/>
    <property type="match status" value="1"/>
</dbReference>
<dbReference type="RefSeq" id="WP_183311492.1">
    <property type="nucleotide sequence ID" value="NZ_JACIEW010000005.1"/>
</dbReference>
<feature type="transmembrane region" description="Helical" evidence="7">
    <location>
        <begin position="197"/>
        <end position="217"/>
    </location>
</feature>
<dbReference type="AlphaFoldDB" id="A0A7W6NBN4"/>
<feature type="compositionally biased region" description="Polar residues" evidence="6">
    <location>
        <begin position="375"/>
        <end position="384"/>
    </location>
</feature>
<feature type="region of interest" description="Disordered" evidence="6">
    <location>
        <begin position="1"/>
        <end position="23"/>
    </location>
</feature>
<feature type="transmembrane region" description="Helical" evidence="7">
    <location>
        <begin position="112"/>
        <end position="132"/>
    </location>
</feature>
<dbReference type="PANTHER" id="PTHR30213:SF0">
    <property type="entry name" value="UPF0761 MEMBRANE PROTEIN YIHY"/>
    <property type="match status" value="1"/>
</dbReference>
<dbReference type="Proteomes" id="UP000547011">
    <property type="component" value="Unassembled WGS sequence"/>
</dbReference>
<dbReference type="Pfam" id="PF03631">
    <property type="entry name" value="Virul_fac_BrkB"/>
    <property type="match status" value="1"/>
</dbReference>
<protein>
    <submittedName>
        <fullName evidence="8">Membrane protein</fullName>
    </submittedName>
</protein>
<keyword evidence="3 7" id="KW-0812">Transmembrane</keyword>
<evidence type="ECO:0000313" key="9">
    <source>
        <dbReference type="Proteomes" id="UP000547011"/>
    </source>
</evidence>
<organism evidence="8 9">
    <name type="scientific">Devosia subaequoris</name>
    <dbReference type="NCBI Taxonomy" id="395930"/>
    <lineage>
        <taxon>Bacteria</taxon>
        <taxon>Pseudomonadati</taxon>
        <taxon>Pseudomonadota</taxon>
        <taxon>Alphaproteobacteria</taxon>
        <taxon>Hyphomicrobiales</taxon>
        <taxon>Devosiaceae</taxon>
        <taxon>Devosia</taxon>
    </lineage>
</organism>
<keyword evidence="9" id="KW-1185">Reference proteome</keyword>
<feature type="region of interest" description="Disordered" evidence="6">
    <location>
        <begin position="363"/>
        <end position="384"/>
    </location>
</feature>
<dbReference type="EMBL" id="JACIEW010000005">
    <property type="protein sequence ID" value="MBB4052749.1"/>
    <property type="molecule type" value="Genomic_DNA"/>
</dbReference>
<dbReference type="GO" id="GO:0005886">
    <property type="term" value="C:plasma membrane"/>
    <property type="evidence" value="ECO:0007669"/>
    <property type="project" value="UniProtKB-SubCell"/>
</dbReference>
<comment type="subcellular location">
    <subcellularLocation>
        <location evidence="1">Cell membrane</location>
        <topology evidence="1">Multi-pass membrane protein</topology>
    </subcellularLocation>
</comment>
<comment type="caution">
    <text evidence="8">The sequence shown here is derived from an EMBL/GenBank/DDBJ whole genome shotgun (WGS) entry which is preliminary data.</text>
</comment>
<gene>
    <name evidence="8" type="ORF">GGR20_002397</name>
</gene>
<evidence type="ECO:0000256" key="5">
    <source>
        <dbReference type="ARBA" id="ARBA00023136"/>
    </source>
</evidence>
<feature type="transmembrane region" description="Helical" evidence="7">
    <location>
        <begin position="264"/>
        <end position="287"/>
    </location>
</feature>
<evidence type="ECO:0000256" key="6">
    <source>
        <dbReference type="SAM" id="MobiDB-lite"/>
    </source>
</evidence>
<feature type="region of interest" description="Disordered" evidence="6">
    <location>
        <begin position="314"/>
        <end position="333"/>
    </location>
</feature>
<evidence type="ECO:0000256" key="2">
    <source>
        <dbReference type="ARBA" id="ARBA00022475"/>
    </source>
</evidence>
<keyword evidence="4 7" id="KW-1133">Transmembrane helix</keyword>
<proteinExistence type="predicted"/>
<feature type="transmembrane region" description="Helical" evidence="7">
    <location>
        <begin position="152"/>
        <end position="177"/>
    </location>
</feature>
<evidence type="ECO:0000313" key="8">
    <source>
        <dbReference type="EMBL" id="MBB4052749.1"/>
    </source>
</evidence>
<sequence length="384" mass="41138">MAETVKPTGQPGRGRHANDPSKIPPRGWKDIVWRIYGDITESRVLLTAAGVTFYLLLSLVPTLTAFVSLYGLFNDRASVLEHVELLRGIVPPGALSIVNEQLERLTAESGNTLGWTLLVSLAIALWSASAGVKAMFEAMNVAYHEQEERSFIALNATALLFTLGGAVAAMLVLTVVVIMPPLVRLLPGEGLEWLVRIGSYLAMLVVVSLMIAALYRWGASRQDAKWRWITPGAVVSVLALGAGSVALSWYVANFADNNATYGSLGAVIGLMTWLWISSTLVIIGAVLNSEIEHQSMRDSTTGAWAPMGERGAHVADTLGEPWPDDAAPQPAYERERERISWGALAFAAPAALVLLASERRSARGQPGAAQAGGITPTSTGQRDK</sequence>
<feature type="transmembrane region" description="Helical" evidence="7">
    <location>
        <begin position="44"/>
        <end position="73"/>
    </location>
</feature>
<evidence type="ECO:0000256" key="3">
    <source>
        <dbReference type="ARBA" id="ARBA00022692"/>
    </source>
</evidence>
<dbReference type="InterPro" id="IPR017039">
    <property type="entry name" value="Virul_fac_BrkB"/>
</dbReference>
<feature type="transmembrane region" description="Helical" evidence="7">
    <location>
        <begin position="229"/>
        <end position="252"/>
    </location>
</feature>
<keyword evidence="2" id="KW-1003">Cell membrane</keyword>